<dbReference type="InterPro" id="IPR011013">
    <property type="entry name" value="Gal_mutarotase_sf_dom"/>
</dbReference>
<evidence type="ECO:0000256" key="2">
    <source>
        <dbReference type="ARBA" id="ARBA00022801"/>
    </source>
</evidence>
<dbReference type="SUPFAM" id="SSF51011">
    <property type="entry name" value="Glycosyl hydrolase domain"/>
    <property type="match status" value="1"/>
</dbReference>
<feature type="domain" description="Glycoside hydrolase family 31 TIM barrel" evidence="7">
    <location>
        <begin position="274"/>
        <end position="598"/>
    </location>
</feature>
<proteinExistence type="inferred from homology"/>
<dbReference type="CDD" id="cd14752">
    <property type="entry name" value="GH31_N"/>
    <property type="match status" value="1"/>
</dbReference>
<evidence type="ECO:0000313" key="11">
    <source>
        <dbReference type="Proteomes" id="UP001142462"/>
    </source>
</evidence>
<feature type="domain" description="Glycoside hydrolase family 31 N-terminal" evidence="8">
    <location>
        <begin position="55"/>
        <end position="230"/>
    </location>
</feature>
<dbReference type="NCBIfam" id="NF007940">
    <property type="entry name" value="PRK10658.1"/>
    <property type="match status" value="1"/>
</dbReference>
<dbReference type="GO" id="GO:0030246">
    <property type="term" value="F:carbohydrate binding"/>
    <property type="evidence" value="ECO:0007669"/>
    <property type="project" value="InterPro"/>
</dbReference>
<dbReference type="InterPro" id="IPR048395">
    <property type="entry name" value="Glyco_hydro_31_C"/>
</dbReference>
<gene>
    <name evidence="10" type="ORF">GCM10017576_11880</name>
</gene>
<dbReference type="Gene3D" id="2.60.40.1180">
    <property type="entry name" value="Golgi alpha-mannosidase II"/>
    <property type="match status" value="2"/>
</dbReference>
<reference evidence="10" key="2">
    <citation type="submission" date="2023-01" db="EMBL/GenBank/DDBJ databases">
        <authorList>
            <person name="Sun Q."/>
            <person name="Evtushenko L."/>
        </authorList>
    </citation>
    <scope>NUCLEOTIDE SEQUENCE</scope>
    <source>
        <strain evidence="10">VKM Ac-1020</strain>
    </source>
</reference>
<evidence type="ECO:0000256" key="5">
    <source>
        <dbReference type="ARBA" id="ARBA00066962"/>
    </source>
</evidence>
<dbReference type="PANTHER" id="PTHR43053">
    <property type="entry name" value="GLYCOSIDASE FAMILY 31"/>
    <property type="match status" value="1"/>
</dbReference>
<dbReference type="PANTHER" id="PTHR43053:SF4">
    <property type="entry name" value="MYOGENESIS-REGULATING GLYCOSIDASE"/>
    <property type="match status" value="1"/>
</dbReference>
<dbReference type="InterPro" id="IPR050985">
    <property type="entry name" value="Alpha-glycosidase_related"/>
</dbReference>
<keyword evidence="2 6" id="KW-0378">Hydrolase</keyword>
<sequence>MKFTDGFWQLRQGVDALYGREAYDVWSDGRTLNATVPTKVIERRGDTLNRATLTVSLHSPLPGVIGVRIEHHQGGRGEVSFDLVGAEDGHGDVVVDEAAGSITSGRIRATITRGAPWSLVFHDVETGRVLTSSGEKSLGYIRLAPDAAVERGPLGATGAGAYVHEQLALDVGELIYGLGERFGPLVKNGQTVDIWNADGGTSSEQAYKNVPFHLSSRGYGVLVDHPGHVSYEVGSEAVERVQFSVAGESLSYYVFAGGDPAGVIERYTALTGRPARLPAWSYGLWLTTSFTTDYDEATVTRFIEGMAERDIPLGTFHFDCFWMREFNWCDFEWDPRVFPDPEGLLGRLHERGLRVCVWINPYIGQRSPLFAEGKEKGYFVTRRDGSVWQWDLWQAGMALVDFTNPDATAWYQDHLRRLIRQGVDCFKTDFGERIPLEIDYFDGSSPERMHNLYTQRYNEAVFEVLEAERGEGEAVLFARSATAGGQRMPVHWGGDNTSSFASMAESLRGGLSLSLSGFGFWSHDIGGFEGMPDPAVFKRWLAFGLLSSHSRLHGSTSYRVPWLFDEAEGRDEADAESAVSVARRFTRLKLALMPYLHAAGLEAHRTGTPVMRPMPLAFPGDPATAYLDRQYMLGPDLLVAPVFSADGAVDLYLPAGEWTSLLTGETVSGGWRRETHAFDSVPLYVRPGAVVPVGARDDTTDYDYLDDLTLRVAPGGADGESALTVTAADGRTARFRVERAQGSVRISSEEVVAFSIGAIGGETVRASDGVAELAL</sequence>
<evidence type="ECO:0000259" key="9">
    <source>
        <dbReference type="Pfam" id="PF21365"/>
    </source>
</evidence>
<dbReference type="CDD" id="cd06593">
    <property type="entry name" value="GH31_xylosidase_YicI"/>
    <property type="match status" value="1"/>
</dbReference>
<dbReference type="GO" id="GO:0061634">
    <property type="term" value="F:alpha-D-xyloside xylohydrolase"/>
    <property type="evidence" value="ECO:0007669"/>
    <property type="project" value="UniProtKB-EC"/>
</dbReference>
<dbReference type="InterPro" id="IPR000322">
    <property type="entry name" value="Glyco_hydro_31_TIM"/>
</dbReference>
<evidence type="ECO:0000256" key="4">
    <source>
        <dbReference type="ARBA" id="ARBA00052064"/>
    </source>
</evidence>
<dbReference type="InterPro" id="IPR017853">
    <property type="entry name" value="GH"/>
</dbReference>
<dbReference type="InterPro" id="IPR013780">
    <property type="entry name" value="Glyco_hydro_b"/>
</dbReference>
<evidence type="ECO:0000259" key="7">
    <source>
        <dbReference type="Pfam" id="PF01055"/>
    </source>
</evidence>
<organism evidence="10 11">
    <name type="scientific">Microbacterium barkeri</name>
    <dbReference type="NCBI Taxonomy" id="33917"/>
    <lineage>
        <taxon>Bacteria</taxon>
        <taxon>Bacillati</taxon>
        <taxon>Actinomycetota</taxon>
        <taxon>Actinomycetes</taxon>
        <taxon>Micrococcales</taxon>
        <taxon>Microbacteriaceae</taxon>
        <taxon>Microbacterium</taxon>
    </lineage>
</organism>
<dbReference type="SUPFAM" id="SSF51445">
    <property type="entry name" value="(Trans)glycosidases"/>
    <property type="match status" value="1"/>
</dbReference>
<comment type="catalytic activity">
    <reaction evidence="4">
        <text>Hydrolysis of terminal, non-reducing alpha-D-xylose residues with release of alpha-D-xylose.</text>
        <dbReference type="EC" id="3.2.1.177"/>
    </reaction>
</comment>
<evidence type="ECO:0000256" key="3">
    <source>
        <dbReference type="ARBA" id="ARBA00023295"/>
    </source>
</evidence>
<evidence type="ECO:0000259" key="8">
    <source>
        <dbReference type="Pfam" id="PF13802"/>
    </source>
</evidence>
<dbReference type="Gene3D" id="3.20.20.80">
    <property type="entry name" value="Glycosidases"/>
    <property type="match status" value="1"/>
</dbReference>
<dbReference type="GO" id="GO:0005975">
    <property type="term" value="P:carbohydrate metabolic process"/>
    <property type="evidence" value="ECO:0007669"/>
    <property type="project" value="InterPro"/>
</dbReference>
<keyword evidence="11" id="KW-1185">Reference proteome</keyword>
<dbReference type="Gene3D" id="2.60.40.1760">
    <property type="entry name" value="glycosyl hydrolase (family 31)"/>
    <property type="match status" value="1"/>
</dbReference>
<reference evidence="10" key="1">
    <citation type="journal article" date="2014" name="Int. J. Syst. Evol. Microbiol.">
        <title>Complete genome sequence of Corynebacterium casei LMG S-19264T (=DSM 44701T), isolated from a smear-ripened cheese.</title>
        <authorList>
            <consortium name="US DOE Joint Genome Institute (JGI-PGF)"/>
            <person name="Walter F."/>
            <person name="Albersmeier A."/>
            <person name="Kalinowski J."/>
            <person name="Ruckert C."/>
        </authorList>
    </citation>
    <scope>NUCLEOTIDE SEQUENCE</scope>
    <source>
        <strain evidence="10">VKM Ac-1020</strain>
    </source>
</reference>
<evidence type="ECO:0000313" key="10">
    <source>
        <dbReference type="EMBL" id="GLJ61059.1"/>
    </source>
</evidence>
<dbReference type="FunFam" id="3.20.20.80:FF:000053">
    <property type="entry name" value="Alpha-xylosidase YicI"/>
    <property type="match status" value="1"/>
</dbReference>
<dbReference type="SUPFAM" id="SSF117125">
    <property type="entry name" value="Putative glucosidase YicI, C-terminal domain"/>
    <property type="match status" value="1"/>
</dbReference>
<evidence type="ECO:0000256" key="1">
    <source>
        <dbReference type="ARBA" id="ARBA00007806"/>
    </source>
</evidence>
<name>A0A9W6LVT0_9MICO</name>
<dbReference type="Pfam" id="PF13802">
    <property type="entry name" value="Gal_mutarotas_2"/>
    <property type="match status" value="1"/>
</dbReference>
<dbReference type="EC" id="3.2.1.177" evidence="5"/>
<dbReference type="RefSeq" id="WP_271172768.1">
    <property type="nucleotide sequence ID" value="NZ_BSEJ01000004.1"/>
</dbReference>
<feature type="domain" description="Glycosyl hydrolase family 31 C-terminal" evidence="9">
    <location>
        <begin position="607"/>
        <end position="691"/>
    </location>
</feature>
<dbReference type="InterPro" id="IPR025887">
    <property type="entry name" value="Glyco_hydro_31_N_dom"/>
</dbReference>
<dbReference type="Pfam" id="PF21365">
    <property type="entry name" value="Glyco_hydro_31_3rd"/>
    <property type="match status" value="1"/>
</dbReference>
<dbReference type="AlphaFoldDB" id="A0A9W6LVT0"/>
<keyword evidence="3 6" id="KW-0326">Glycosidase</keyword>
<protein>
    <recommendedName>
        <fullName evidence="5">alpha-D-xyloside xylohydrolase</fullName>
        <ecNumber evidence="5">3.2.1.177</ecNumber>
    </recommendedName>
</protein>
<comment type="caution">
    <text evidence="10">The sequence shown here is derived from an EMBL/GenBank/DDBJ whole genome shotgun (WGS) entry which is preliminary data.</text>
</comment>
<evidence type="ECO:0000256" key="6">
    <source>
        <dbReference type="RuleBase" id="RU361185"/>
    </source>
</evidence>
<accession>A0A9W6LVT0</accession>
<comment type="similarity">
    <text evidence="1 6">Belongs to the glycosyl hydrolase 31 family.</text>
</comment>
<dbReference type="Proteomes" id="UP001142462">
    <property type="component" value="Unassembled WGS sequence"/>
</dbReference>
<dbReference type="SUPFAM" id="SSF74650">
    <property type="entry name" value="Galactose mutarotase-like"/>
    <property type="match status" value="1"/>
</dbReference>
<dbReference type="Pfam" id="PF01055">
    <property type="entry name" value="Glyco_hydro_31_2nd"/>
    <property type="match status" value="1"/>
</dbReference>
<dbReference type="EMBL" id="BSEJ01000004">
    <property type="protein sequence ID" value="GLJ61059.1"/>
    <property type="molecule type" value="Genomic_DNA"/>
</dbReference>